<evidence type="ECO:0000313" key="2">
    <source>
        <dbReference type="Proteomes" id="UP000025227"/>
    </source>
</evidence>
<protein>
    <submittedName>
        <fullName evidence="3">Venom protein</fullName>
    </submittedName>
</protein>
<dbReference type="WBParaSite" id="HCON_00153770-00001">
    <property type="protein sequence ID" value="HCON_00153770-00001"/>
    <property type="gene ID" value="HCON_00153770"/>
</dbReference>
<dbReference type="Proteomes" id="UP000025227">
    <property type="component" value="Unplaced"/>
</dbReference>
<sequence length="106" mass="12355">MMYIGIISLLALVFITHSLPERPSFPTEELCDLYREKCETKLKKLNCKARALECLDYANNGLRITWNFCNFLNNDNVTVCRERAITDYEIIKGAIMNDTFKYDFAD</sequence>
<evidence type="ECO:0000256" key="1">
    <source>
        <dbReference type="SAM" id="SignalP"/>
    </source>
</evidence>
<dbReference type="OrthoDB" id="5771619at2759"/>
<accession>A0A7I4YYI2</accession>
<name>A0A7I4YYI2_HAECO</name>
<reference evidence="3" key="1">
    <citation type="submission" date="2020-12" db="UniProtKB">
        <authorList>
            <consortium name="WormBaseParasite"/>
        </authorList>
    </citation>
    <scope>IDENTIFICATION</scope>
    <source>
        <strain evidence="3">MHco3</strain>
    </source>
</reference>
<dbReference type="AlphaFoldDB" id="A0A7I4YYI2"/>
<keyword evidence="2" id="KW-1185">Reference proteome</keyword>
<dbReference type="OMA" id="KEICAAY"/>
<feature type="signal peptide" evidence="1">
    <location>
        <begin position="1"/>
        <end position="20"/>
    </location>
</feature>
<evidence type="ECO:0000313" key="3">
    <source>
        <dbReference type="WBParaSite" id="HCON_00153770-00001"/>
    </source>
</evidence>
<feature type="chain" id="PRO_5029598299" evidence="1">
    <location>
        <begin position="21"/>
        <end position="106"/>
    </location>
</feature>
<organism evidence="2 3">
    <name type="scientific">Haemonchus contortus</name>
    <name type="common">Barber pole worm</name>
    <dbReference type="NCBI Taxonomy" id="6289"/>
    <lineage>
        <taxon>Eukaryota</taxon>
        <taxon>Metazoa</taxon>
        <taxon>Ecdysozoa</taxon>
        <taxon>Nematoda</taxon>
        <taxon>Chromadorea</taxon>
        <taxon>Rhabditida</taxon>
        <taxon>Rhabditina</taxon>
        <taxon>Rhabditomorpha</taxon>
        <taxon>Strongyloidea</taxon>
        <taxon>Trichostrongylidae</taxon>
        <taxon>Haemonchus</taxon>
    </lineage>
</organism>
<keyword evidence="1" id="KW-0732">Signal</keyword>
<proteinExistence type="predicted"/>